<keyword evidence="1 4" id="KW-0808">Transferase</keyword>
<dbReference type="PROSITE" id="PS51186">
    <property type="entry name" value="GNAT"/>
    <property type="match status" value="1"/>
</dbReference>
<feature type="domain" description="N-acetyltransferase" evidence="3">
    <location>
        <begin position="39"/>
        <end position="191"/>
    </location>
</feature>
<dbReference type="InterPro" id="IPR000182">
    <property type="entry name" value="GNAT_dom"/>
</dbReference>
<dbReference type="AlphaFoldDB" id="A0A2W4XPX5"/>
<name>A0A2W4XPX5_9CYAN</name>
<dbReference type="CDD" id="cd04301">
    <property type="entry name" value="NAT_SF"/>
    <property type="match status" value="1"/>
</dbReference>
<dbReference type="InterPro" id="IPR050680">
    <property type="entry name" value="YpeA/RimI_acetyltransf"/>
</dbReference>
<reference evidence="5" key="1">
    <citation type="submission" date="2018-04" db="EMBL/GenBank/DDBJ databases">
        <authorList>
            <person name="Cornet L."/>
        </authorList>
    </citation>
    <scope>NUCLEOTIDE SEQUENCE [LARGE SCALE GENOMIC DNA]</scope>
</reference>
<dbReference type="EMBL" id="QBMP01000072">
    <property type="protein sequence ID" value="PZO56419.1"/>
    <property type="molecule type" value="Genomic_DNA"/>
</dbReference>
<organism evidence="4 5">
    <name type="scientific">Phormidesmis priestleyi</name>
    <dbReference type="NCBI Taxonomy" id="268141"/>
    <lineage>
        <taxon>Bacteria</taxon>
        <taxon>Bacillati</taxon>
        <taxon>Cyanobacteriota</taxon>
        <taxon>Cyanophyceae</taxon>
        <taxon>Leptolyngbyales</taxon>
        <taxon>Leptolyngbyaceae</taxon>
        <taxon>Phormidesmis</taxon>
    </lineage>
</organism>
<evidence type="ECO:0000259" key="3">
    <source>
        <dbReference type="PROSITE" id="PS51186"/>
    </source>
</evidence>
<dbReference type="Pfam" id="PF00583">
    <property type="entry name" value="Acetyltransf_1"/>
    <property type="match status" value="1"/>
</dbReference>
<keyword evidence="2" id="KW-0012">Acyltransferase</keyword>
<dbReference type="Proteomes" id="UP000249794">
    <property type="component" value="Unassembled WGS sequence"/>
</dbReference>
<accession>A0A2W4XPX5</accession>
<comment type="caution">
    <text evidence="4">The sequence shown here is derived from an EMBL/GenBank/DDBJ whole genome shotgun (WGS) entry which is preliminary data.</text>
</comment>
<protein>
    <submittedName>
        <fullName evidence="4">Ribosomal-protein-alanine N-acetyltransferase RimI</fullName>
    </submittedName>
</protein>
<evidence type="ECO:0000256" key="2">
    <source>
        <dbReference type="ARBA" id="ARBA00023315"/>
    </source>
</evidence>
<dbReference type="InterPro" id="IPR016181">
    <property type="entry name" value="Acyl_CoA_acyltransferase"/>
</dbReference>
<gene>
    <name evidence="4" type="ORF">DCF15_08755</name>
</gene>
<reference evidence="4 5" key="2">
    <citation type="submission" date="2018-06" db="EMBL/GenBank/DDBJ databases">
        <title>Metagenomic assembly of (sub)arctic Cyanobacteria and their associated microbiome from non-axenic cultures.</title>
        <authorList>
            <person name="Baurain D."/>
        </authorList>
    </citation>
    <scope>NUCLEOTIDE SEQUENCE [LARGE SCALE GENOMIC DNA]</scope>
    <source>
        <strain evidence="4">ULC027bin1</strain>
    </source>
</reference>
<dbReference type="SUPFAM" id="SSF55729">
    <property type="entry name" value="Acyl-CoA N-acyltransferases (Nat)"/>
    <property type="match status" value="1"/>
</dbReference>
<dbReference type="Gene3D" id="3.40.630.30">
    <property type="match status" value="1"/>
</dbReference>
<sequence>MIEADLPAVLALDQRCLGGLWTRSGYQRELDSDCSDLLVLVSAPTAEGLRQRRNAFNSALPPASLAARFAASLVADFNADLAASDPTASTPASAIALLGTGCLWAILEEAHITTLAIEPAYQGQKLGQVLLSELLLCAYRRGLTRATLEVRAANEPALKLYQKFDFKEAGIRKRYYSDGENARILWRSGLQTEQAVDQIKQHQQAAFTALSDRYQPDFSQSSK</sequence>
<evidence type="ECO:0000313" key="5">
    <source>
        <dbReference type="Proteomes" id="UP000249794"/>
    </source>
</evidence>
<proteinExistence type="predicted"/>
<evidence type="ECO:0000313" key="4">
    <source>
        <dbReference type="EMBL" id="PZO56419.1"/>
    </source>
</evidence>
<dbReference type="PANTHER" id="PTHR43420">
    <property type="entry name" value="ACETYLTRANSFERASE"/>
    <property type="match status" value="1"/>
</dbReference>
<dbReference type="GO" id="GO:0016747">
    <property type="term" value="F:acyltransferase activity, transferring groups other than amino-acyl groups"/>
    <property type="evidence" value="ECO:0007669"/>
    <property type="project" value="InterPro"/>
</dbReference>
<evidence type="ECO:0000256" key="1">
    <source>
        <dbReference type="ARBA" id="ARBA00022679"/>
    </source>
</evidence>
<dbReference type="PANTHER" id="PTHR43420:SF44">
    <property type="entry name" value="ACETYLTRANSFERASE YPEA"/>
    <property type="match status" value="1"/>
</dbReference>